<evidence type="ECO:0000313" key="2">
    <source>
        <dbReference type="Proteomes" id="UP000651057"/>
    </source>
</evidence>
<dbReference type="InterPro" id="IPR025366">
    <property type="entry name" value="DUF4270"/>
</dbReference>
<sequence>MRFLLFIFCTSIVLISCSDNEDIPTLEVGQDFTNSNVRIVSLDTFAIELSTYKFDSIVTSSTNRILIGQYKDEIFDTTRAESYVELTPINYSISNEAELDSIALILNYDGYFYSDTLKVSSINVHLLSDEVRPEDDVFYNTSTVSHEEDFIATRRFSPEPASEDSIHITIPNFVGQTVFEKIQSGEINDNNELRNEFKGLALLPGKMDDSSIIGFTIDNTETYLRVFTLYQENLKITSKHLIWLSILNNHFLLTLTTFKVKPKTLPSKISQIKKSIYHHKTQKQTIGVISRQELV</sequence>
<dbReference type="EMBL" id="JAERQJ010000004">
    <property type="protein sequence ID" value="MBL0684225.1"/>
    <property type="molecule type" value="Genomic_DNA"/>
</dbReference>
<dbReference type="Pfam" id="PF14092">
    <property type="entry name" value="DUF4270"/>
    <property type="match status" value="1"/>
</dbReference>
<keyword evidence="2" id="KW-1185">Reference proteome</keyword>
<dbReference type="RefSeq" id="WP_201920013.1">
    <property type="nucleotide sequence ID" value="NZ_BAABAX010000003.1"/>
</dbReference>
<organism evidence="1 2">
    <name type="scientific">Aquimarina mytili</name>
    <dbReference type="NCBI Taxonomy" id="874423"/>
    <lineage>
        <taxon>Bacteria</taxon>
        <taxon>Pseudomonadati</taxon>
        <taxon>Bacteroidota</taxon>
        <taxon>Flavobacteriia</taxon>
        <taxon>Flavobacteriales</taxon>
        <taxon>Flavobacteriaceae</taxon>
        <taxon>Aquimarina</taxon>
    </lineage>
</organism>
<comment type="caution">
    <text evidence="1">The sequence shown here is derived from an EMBL/GenBank/DDBJ whole genome shotgun (WGS) entry which is preliminary data.</text>
</comment>
<name>A0A936ZYI0_9FLAO</name>
<gene>
    <name evidence="1" type="ORF">JJQ60_11905</name>
</gene>
<protein>
    <submittedName>
        <fullName evidence="1">DUF4270 family protein</fullName>
    </submittedName>
</protein>
<dbReference type="PROSITE" id="PS51257">
    <property type="entry name" value="PROKAR_LIPOPROTEIN"/>
    <property type="match status" value="1"/>
</dbReference>
<accession>A0A936ZYI0</accession>
<dbReference type="AlphaFoldDB" id="A0A936ZYI0"/>
<evidence type="ECO:0000313" key="1">
    <source>
        <dbReference type="EMBL" id="MBL0684225.1"/>
    </source>
</evidence>
<dbReference type="Proteomes" id="UP000651057">
    <property type="component" value="Unassembled WGS sequence"/>
</dbReference>
<reference evidence="1" key="1">
    <citation type="submission" date="2021-01" db="EMBL/GenBank/DDBJ databases">
        <authorList>
            <person name="Zhong Y.L."/>
        </authorList>
    </citation>
    <scope>NUCLEOTIDE SEQUENCE</scope>
    <source>
        <strain evidence="1">KCTC 23302</strain>
    </source>
</reference>
<proteinExistence type="predicted"/>